<accession>A0A2H1WJI1</accession>
<dbReference type="AlphaFoldDB" id="A0A2H1WJI1"/>
<sequence>MTSLARTRREEVSDSYWLKTTPFLLLLVEPEPRWSDDIRKVVVVGCVELKIELSGVPLERPMSSSGREQTDDVFGLPKSVGKGVEDAGLRTVSKGSSPNQKQIQLSPVSWVSTYKQFHIYKHHNLFFFEGEHHPMSSPALGEAGGSRVRLLLTKNHPVPTPALSRSPAIMCTSAYPFGGKKA</sequence>
<proteinExistence type="predicted"/>
<name>A0A2H1WJI1_SPOFR</name>
<protein>
    <submittedName>
        <fullName evidence="1">SFRICE_017565</fullName>
    </submittedName>
</protein>
<gene>
    <name evidence="1" type="ORF">SFRICE_017565</name>
</gene>
<evidence type="ECO:0000313" key="1">
    <source>
        <dbReference type="EMBL" id="SOQ53177.1"/>
    </source>
</evidence>
<organism evidence="1">
    <name type="scientific">Spodoptera frugiperda</name>
    <name type="common">Fall armyworm</name>
    <dbReference type="NCBI Taxonomy" id="7108"/>
    <lineage>
        <taxon>Eukaryota</taxon>
        <taxon>Metazoa</taxon>
        <taxon>Ecdysozoa</taxon>
        <taxon>Arthropoda</taxon>
        <taxon>Hexapoda</taxon>
        <taxon>Insecta</taxon>
        <taxon>Pterygota</taxon>
        <taxon>Neoptera</taxon>
        <taxon>Endopterygota</taxon>
        <taxon>Lepidoptera</taxon>
        <taxon>Glossata</taxon>
        <taxon>Ditrysia</taxon>
        <taxon>Noctuoidea</taxon>
        <taxon>Noctuidae</taxon>
        <taxon>Amphipyrinae</taxon>
        <taxon>Spodoptera</taxon>
    </lineage>
</organism>
<dbReference type="EMBL" id="ODYU01009051">
    <property type="protein sequence ID" value="SOQ53177.1"/>
    <property type="molecule type" value="Genomic_DNA"/>
</dbReference>
<reference evidence="1" key="1">
    <citation type="submission" date="2016-07" db="EMBL/GenBank/DDBJ databases">
        <authorList>
            <person name="Bretaudeau A."/>
        </authorList>
    </citation>
    <scope>NUCLEOTIDE SEQUENCE</scope>
    <source>
        <strain evidence="1">Rice</strain>
        <tissue evidence="1">Whole body</tissue>
    </source>
</reference>